<feature type="binding site" evidence="16">
    <location>
        <position position="417"/>
    </location>
    <ligand>
        <name>ATP</name>
        <dbReference type="ChEBI" id="CHEBI:30616"/>
    </ligand>
</feature>
<dbReference type="GO" id="GO:0006890">
    <property type="term" value="P:retrograde vesicle-mediated transport, Golgi to endoplasmic reticulum"/>
    <property type="evidence" value="ECO:0007669"/>
    <property type="project" value="TreeGrafter"/>
</dbReference>
<dbReference type="SFLD" id="SFLDF00027">
    <property type="entry name" value="p-type_atpase"/>
    <property type="match status" value="1"/>
</dbReference>
<dbReference type="InterPro" id="IPR059000">
    <property type="entry name" value="ATPase_P-type_domA"/>
</dbReference>
<dbReference type="Gene3D" id="3.40.50.1000">
    <property type="entry name" value="HAD superfamily/HAD-like"/>
    <property type="match status" value="1"/>
</dbReference>
<dbReference type="SUPFAM" id="SSF81660">
    <property type="entry name" value="Metal cation-transporting ATPase, ATP-binding domain N"/>
    <property type="match status" value="1"/>
</dbReference>
<keyword evidence="11 18" id="KW-1133">Transmembrane helix</keyword>
<dbReference type="InterPro" id="IPR032630">
    <property type="entry name" value="P_typ_ATPase_c"/>
</dbReference>
<evidence type="ECO:0000256" key="7">
    <source>
        <dbReference type="ARBA" id="ARBA00022741"/>
    </source>
</evidence>
<feature type="transmembrane region" description="Helical" evidence="18">
    <location>
        <begin position="965"/>
        <end position="985"/>
    </location>
</feature>
<reference evidence="24" key="1">
    <citation type="journal article" date="2006" name="PLoS Biol.">
        <title>Macronuclear genome sequence of the ciliate Tetrahymena thermophila, a model eukaryote.</title>
        <authorList>
            <person name="Eisen J.A."/>
            <person name="Coyne R.S."/>
            <person name="Wu M."/>
            <person name="Wu D."/>
            <person name="Thiagarajan M."/>
            <person name="Wortman J.R."/>
            <person name="Badger J.H."/>
            <person name="Ren Q."/>
            <person name="Amedeo P."/>
            <person name="Jones K.M."/>
            <person name="Tallon L.J."/>
            <person name="Delcher A.L."/>
            <person name="Salzberg S.L."/>
            <person name="Silva J.C."/>
            <person name="Haas B.J."/>
            <person name="Majoros W.H."/>
            <person name="Farzad M."/>
            <person name="Carlton J.M."/>
            <person name="Smith R.K. Jr."/>
            <person name="Garg J."/>
            <person name="Pearlman R.E."/>
            <person name="Karrer K.M."/>
            <person name="Sun L."/>
            <person name="Manning G."/>
            <person name="Elde N.C."/>
            <person name="Turkewitz A.P."/>
            <person name="Asai D.J."/>
            <person name="Wilkes D.E."/>
            <person name="Wang Y."/>
            <person name="Cai H."/>
            <person name="Collins K."/>
            <person name="Stewart B.A."/>
            <person name="Lee S.R."/>
            <person name="Wilamowska K."/>
            <person name="Weinberg Z."/>
            <person name="Ruzzo W.L."/>
            <person name="Wloga D."/>
            <person name="Gaertig J."/>
            <person name="Frankel J."/>
            <person name="Tsao C.-C."/>
            <person name="Gorovsky M.A."/>
            <person name="Keeling P.J."/>
            <person name="Waller R.F."/>
            <person name="Patron N.J."/>
            <person name="Cherry J.M."/>
            <person name="Stover N.A."/>
            <person name="Krieger C.J."/>
            <person name="del Toro C."/>
            <person name="Ryder H.F."/>
            <person name="Williamson S.C."/>
            <person name="Barbeau R.A."/>
            <person name="Hamilton E.P."/>
            <person name="Orias E."/>
        </authorList>
    </citation>
    <scope>NUCLEOTIDE SEQUENCE [LARGE SCALE GENOMIC DNA]</scope>
    <source>
        <strain evidence="24">SB210</strain>
    </source>
</reference>
<dbReference type="InterPro" id="IPR036412">
    <property type="entry name" value="HAD-like_sf"/>
</dbReference>
<feature type="binding site" evidence="16">
    <location>
        <position position="781"/>
    </location>
    <ligand>
        <name>ATP</name>
        <dbReference type="ChEBI" id="CHEBI:30616"/>
    </ligand>
</feature>
<dbReference type="InterPro" id="IPR001757">
    <property type="entry name" value="P_typ_ATPase"/>
</dbReference>
<dbReference type="Pfam" id="PF16209">
    <property type="entry name" value="PhoLip_ATPase_N"/>
    <property type="match status" value="1"/>
</dbReference>
<dbReference type="Pfam" id="PF13246">
    <property type="entry name" value="Cation_ATPase"/>
    <property type="match status" value="1"/>
</dbReference>
<evidence type="ECO:0000256" key="17">
    <source>
        <dbReference type="PIRSR" id="PIRSR606539-3"/>
    </source>
</evidence>
<feature type="binding site" evidence="17">
    <location>
        <position position="419"/>
    </location>
    <ligand>
        <name>Mg(2+)</name>
        <dbReference type="ChEBI" id="CHEBI:18420"/>
    </ligand>
</feature>
<dbReference type="GO" id="GO:0006897">
    <property type="term" value="P:endocytosis"/>
    <property type="evidence" value="ECO:0007669"/>
    <property type="project" value="TreeGrafter"/>
</dbReference>
<feature type="binding site" evidence="17">
    <location>
        <position position="417"/>
    </location>
    <ligand>
        <name>Mg(2+)</name>
        <dbReference type="ChEBI" id="CHEBI:18420"/>
    </ligand>
</feature>
<keyword evidence="10 18" id="KW-1278">Translocase</keyword>
<dbReference type="eggNOG" id="KOG0210">
    <property type="taxonomic scope" value="Eukaryota"/>
</dbReference>
<feature type="binding site" evidence="16">
    <location>
        <position position="693"/>
    </location>
    <ligand>
        <name>ATP</name>
        <dbReference type="ChEBI" id="CHEBI:30616"/>
    </ligand>
</feature>
<feature type="domain" description="P-type ATPase N-terminal" evidence="21">
    <location>
        <begin position="82"/>
        <end position="132"/>
    </location>
</feature>
<evidence type="ECO:0000259" key="21">
    <source>
        <dbReference type="Pfam" id="PF16209"/>
    </source>
</evidence>
<comment type="cofactor">
    <cofactor evidence="1 17">
        <name>Mg(2+)</name>
        <dbReference type="ChEBI" id="CHEBI:18420"/>
    </cofactor>
</comment>
<dbReference type="Gene3D" id="3.40.1110.10">
    <property type="entry name" value="Calcium-transporting ATPase, cytoplasmic domain N"/>
    <property type="match status" value="1"/>
</dbReference>
<dbReference type="Gene3D" id="2.70.150.10">
    <property type="entry name" value="Calcium-transporting ATPase, cytoplasmic transduction domain A"/>
    <property type="match status" value="1"/>
</dbReference>
<dbReference type="GO" id="GO:0016887">
    <property type="term" value="F:ATP hydrolysis activity"/>
    <property type="evidence" value="ECO:0007669"/>
    <property type="project" value="InterPro"/>
</dbReference>
<dbReference type="SUPFAM" id="SSF81653">
    <property type="entry name" value="Calcium ATPase, transduction domain A"/>
    <property type="match status" value="1"/>
</dbReference>
<evidence type="ECO:0000256" key="18">
    <source>
        <dbReference type="RuleBase" id="RU362033"/>
    </source>
</evidence>
<feature type="transmembrane region" description="Helical" evidence="18">
    <location>
        <begin position="1025"/>
        <end position="1048"/>
    </location>
</feature>
<dbReference type="SUPFAM" id="SSF81665">
    <property type="entry name" value="Calcium ATPase, transmembrane domain M"/>
    <property type="match status" value="1"/>
</dbReference>
<gene>
    <name evidence="23" type="ORF">TTHERM_00497900</name>
</gene>
<evidence type="ECO:0000256" key="2">
    <source>
        <dbReference type="ARBA" id="ARBA00004127"/>
    </source>
</evidence>
<dbReference type="InterPro" id="IPR023214">
    <property type="entry name" value="HAD_sf"/>
</dbReference>
<accession>I7MN18</accession>
<dbReference type="PRINTS" id="PR00119">
    <property type="entry name" value="CATATPASE"/>
</dbReference>
<dbReference type="InterPro" id="IPR008250">
    <property type="entry name" value="ATPase_P-typ_transduc_dom_A_sf"/>
</dbReference>
<feature type="binding site" evidence="17">
    <location>
        <position position="805"/>
    </location>
    <ligand>
        <name>Mg(2+)</name>
        <dbReference type="ChEBI" id="CHEBI:18420"/>
    </ligand>
</feature>
<dbReference type="InterPro" id="IPR018303">
    <property type="entry name" value="ATPase_P-typ_P_site"/>
</dbReference>
<dbReference type="GO" id="GO:0005524">
    <property type="term" value="F:ATP binding"/>
    <property type="evidence" value="ECO:0007669"/>
    <property type="project" value="UniProtKB-UniRule"/>
</dbReference>
<feature type="binding site" evidence="16">
    <location>
        <position position="558"/>
    </location>
    <ligand>
        <name>ATP</name>
        <dbReference type="ChEBI" id="CHEBI:30616"/>
    </ligand>
</feature>
<comment type="subcellular location">
    <subcellularLocation>
        <location evidence="2">Endomembrane system</location>
        <topology evidence="2">Multi-pass membrane protein</topology>
    </subcellularLocation>
    <subcellularLocation>
        <location evidence="18">Membrane</location>
        <topology evidence="18">Multi-pass membrane protein</topology>
    </subcellularLocation>
</comment>
<keyword evidence="7 16" id="KW-0547">Nucleotide-binding</keyword>
<dbReference type="InParanoid" id="I7MN18"/>
<keyword evidence="12" id="KW-0445">Lipid transport</keyword>
<dbReference type="GO" id="GO:0005802">
    <property type="term" value="C:trans-Golgi network"/>
    <property type="evidence" value="ECO:0007669"/>
    <property type="project" value="TreeGrafter"/>
</dbReference>
<comment type="catalytic activity">
    <reaction evidence="14 18">
        <text>ATP + H2O + phospholipidSide 1 = ADP + phosphate + phospholipidSide 2.</text>
        <dbReference type="EC" id="7.6.2.1"/>
    </reaction>
</comment>
<feature type="region of interest" description="Disordered" evidence="19">
    <location>
        <begin position="1"/>
        <end position="31"/>
    </location>
</feature>
<organism evidence="23 24">
    <name type="scientific">Tetrahymena thermophila (strain SB210)</name>
    <dbReference type="NCBI Taxonomy" id="312017"/>
    <lineage>
        <taxon>Eukaryota</taxon>
        <taxon>Sar</taxon>
        <taxon>Alveolata</taxon>
        <taxon>Ciliophora</taxon>
        <taxon>Intramacronucleata</taxon>
        <taxon>Oligohymenophorea</taxon>
        <taxon>Hymenostomatida</taxon>
        <taxon>Tetrahymenina</taxon>
        <taxon>Tetrahymenidae</taxon>
        <taxon>Tetrahymena</taxon>
    </lineage>
</organism>
<feature type="binding site" evidence="16">
    <location>
        <position position="805"/>
    </location>
    <ligand>
        <name>ATP</name>
        <dbReference type="ChEBI" id="CHEBI:30616"/>
    </ligand>
</feature>
<feature type="domain" description="P-type ATPase A" evidence="20">
    <location>
        <begin position="167"/>
        <end position="308"/>
    </location>
</feature>
<keyword evidence="24" id="KW-1185">Reference proteome</keyword>
<dbReference type="SFLD" id="SFLDG00002">
    <property type="entry name" value="C1.7:_P-type_atpase_like"/>
    <property type="match status" value="1"/>
</dbReference>
<sequence length="1089" mass="125184">MAEDSGDEIELQMKDQNDVSDGKNYLEPNGQEEDLLFKKNKNKKKSVSFFSKLYNCLSGNSQHEGDRKIYLDGHSVPKINVQNVVRNQKYNIFTFIPCVLYNQFKFFFNFFYLLICISQFIPALTVGFLFTYIAPLAFVLILTMIKDAYDDYKRYKRDKEANSSLYEVIVNGQIKLIPSMNLKVGQIVKVNLKQRIPADLIILTASEPNGTVFIRTDQLDGETDWKIRKCIRHTQNEVDFQNAVSLQKLGGHVVINQPQENIYEFSGLYKFNDHQEPLNLENTLWCNTILASGHIWGLVIHTGKETRMAMNSRHPRSKFGLFDEEVNQLSKILFYFMIILSFVMILFHGFTSLWVIQYFRYLLLLSSIIPISLRVNNDFAKAVFSYQIQNDKSIEGTVARNSNIPEELGRIQYVLADKTGTLTQNDMIFKKIIISEKQYTEEDFNEIRSILSKHCQKHKGPLSDVEGDTIAENKRHLRRKNDYLLRDAITALAVCHNVTPVIEDGETVLQASSPDEHALVKFAQSLNITLLSRDEQKVVVRNAAKEEEHFEILACFPFSSETKRMGILVRHQKTNKIIYYLKGADAIMVTRVRKVYHPLINDDCDNLAREGLRTLVVAQKLISEEFYKDWRAKYNKAQEHMQNRNAKIREVAELLEVDMELLAVTGVEDKLQDEVCSTIESMRQGGIKVWMLTGDKVETAKCIAISAGLQSRNQEIFEIKDETDEMAIRELINKFSHKSDCVLLIDGVSLTRVIQSCSKIFFETACQAPAVICCRCAPKQKAEVTEMLKKYSKKRVLCIGDGGNDVGMIQCAHVGVGIVGKEGKQAALASDFSILEFKHIKQLLFWHGRNSYKKATTLSLFVIHRGLIISIIQFVFSSVFYFVAIPIYNGMLMLGYSTFYTSLPVFCLIFDQDISQKMVQQYPQLYKTLQRNKRMSTKSILVWIWISIYQGALIMLMTLTMFKEAFLNIVTITFTSLIFIELLNVYSQIHTFHFAMVVSQVFTFLLYVLSIIFLNNYIDTAQINIHFFVKVSLICLCTWLPVHTFKIIQQACYPSEEKKIMRQVFTLKDFLGVLIGFASLLIFVFLYAN</sequence>
<evidence type="ECO:0000256" key="10">
    <source>
        <dbReference type="ARBA" id="ARBA00022967"/>
    </source>
</evidence>
<dbReference type="SFLD" id="SFLDS00003">
    <property type="entry name" value="Haloacid_Dehalogenase"/>
    <property type="match status" value="1"/>
</dbReference>
<feature type="binding site" evidence="16">
    <location>
        <position position="613"/>
    </location>
    <ligand>
        <name>ATP</name>
        <dbReference type="ChEBI" id="CHEBI:30616"/>
    </ligand>
</feature>
<dbReference type="InterPro" id="IPR023298">
    <property type="entry name" value="ATPase_P-typ_TM_dom_sf"/>
</dbReference>
<feature type="transmembrane region" description="Helical" evidence="18">
    <location>
        <begin position="130"/>
        <end position="149"/>
    </location>
</feature>
<keyword evidence="8 16" id="KW-0067">ATP-binding</keyword>
<keyword evidence="4" id="KW-0813">Transport</keyword>
<comment type="similarity">
    <text evidence="3 18">Belongs to the cation transport ATPase (P-type) (TC 3.A.3) family. Type IV subfamily.</text>
</comment>
<feature type="binding site" evidence="16">
    <location>
        <position position="582"/>
    </location>
    <ligand>
        <name>ATP</name>
        <dbReference type="ChEBI" id="CHEBI:30616"/>
    </ligand>
</feature>
<feature type="transmembrane region" description="Helical" evidence="18">
    <location>
        <begin position="332"/>
        <end position="350"/>
    </location>
</feature>
<evidence type="ECO:0000256" key="13">
    <source>
        <dbReference type="ARBA" id="ARBA00023136"/>
    </source>
</evidence>
<feature type="binding site" evidence="16">
    <location>
        <position position="695"/>
    </location>
    <ligand>
        <name>ATP</name>
        <dbReference type="ChEBI" id="CHEBI:30616"/>
    </ligand>
</feature>
<feature type="transmembrane region" description="Helical" evidence="18">
    <location>
        <begin position="992"/>
        <end position="1013"/>
    </location>
</feature>
<dbReference type="GO" id="GO:0140326">
    <property type="term" value="F:ATPase-coupled intramembrane lipid transporter activity"/>
    <property type="evidence" value="ECO:0007669"/>
    <property type="project" value="UniProtKB-EC"/>
</dbReference>
<evidence type="ECO:0000256" key="8">
    <source>
        <dbReference type="ARBA" id="ARBA00022840"/>
    </source>
</evidence>
<evidence type="ECO:0000259" key="22">
    <source>
        <dbReference type="Pfam" id="PF16212"/>
    </source>
</evidence>
<feature type="domain" description="P-type ATPase C-terminal" evidence="22">
    <location>
        <begin position="827"/>
        <end position="1055"/>
    </location>
</feature>
<evidence type="ECO:0000256" key="3">
    <source>
        <dbReference type="ARBA" id="ARBA00008109"/>
    </source>
</evidence>
<feature type="binding site" evidence="16">
    <location>
        <position position="419"/>
    </location>
    <ligand>
        <name>ATP</name>
        <dbReference type="ChEBI" id="CHEBI:30616"/>
    </ligand>
</feature>
<evidence type="ECO:0000256" key="6">
    <source>
        <dbReference type="ARBA" id="ARBA00022723"/>
    </source>
</evidence>
<feature type="transmembrane region" description="Helical" evidence="18">
    <location>
        <begin position="1069"/>
        <end position="1088"/>
    </location>
</feature>
<dbReference type="PROSITE" id="PS00154">
    <property type="entry name" value="ATPASE_E1_E2"/>
    <property type="match status" value="1"/>
</dbReference>
<name>I7MN18_TETTS</name>
<dbReference type="InterPro" id="IPR023299">
    <property type="entry name" value="ATPase_P-typ_cyto_dom_N"/>
</dbReference>
<evidence type="ECO:0000256" key="16">
    <source>
        <dbReference type="PIRSR" id="PIRSR606539-2"/>
    </source>
</evidence>
<feature type="active site" description="4-aspartylphosphate intermediate" evidence="15">
    <location>
        <position position="417"/>
    </location>
</feature>
<feature type="binding site" evidence="16">
    <location>
        <position position="775"/>
    </location>
    <ligand>
        <name>ATP</name>
        <dbReference type="ChEBI" id="CHEBI:30616"/>
    </ligand>
</feature>
<evidence type="ECO:0000313" key="24">
    <source>
        <dbReference type="Proteomes" id="UP000009168"/>
    </source>
</evidence>
<feature type="transmembrane region" description="Helical" evidence="18">
    <location>
        <begin position="858"/>
        <end position="884"/>
    </location>
</feature>
<dbReference type="SUPFAM" id="SSF56784">
    <property type="entry name" value="HAD-like"/>
    <property type="match status" value="1"/>
</dbReference>
<dbReference type="STRING" id="312017.I7MN18"/>
<evidence type="ECO:0000256" key="1">
    <source>
        <dbReference type="ARBA" id="ARBA00001946"/>
    </source>
</evidence>
<feature type="binding site" evidence="16">
    <location>
        <position position="804"/>
    </location>
    <ligand>
        <name>ATP</name>
        <dbReference type="ChEBI" id="CHEBI:30616"/>
    </ligand>
</feature>
<dbReference type="GO" id="GO:0045332">
    <property type="term" value="P:phospholipid translocation"/>
    <property type="evidence" value="ECO:0007669"/>
    <property type="project" value="TreeGrafter"/>
</dbReference>
<dbReference type="Proteomes" id="UP000009168">
    <property type="component" value="Unassembled WGS sequence"/>
</dbReference>
<feature type="binding site" evidence="16">
    <location>
        <position position="694"/>
    </location>
    <ligand>
        <name>ATP</name>
        <dbReference type="ChEBI" id="CHEBI:30616"/>
    </ligand>
</feature>
<dbReference type="EMBL" id="GG662212">
    <property type="protein sequence ID" value="EAS07736.2"/>
    <property type="molecule type" value="Genomic_DNA"/>
</dbReference>
<dbReference type="GO" id="GO:0000287">
    <property type="term" value="F:magnesium ion binding"/>
    <property type="evidence" value="ECO:0007669"/>
    <property type="project" value="UniProtKB-UniRule"/>
</dbReference>
<feature type="binding site" evidence="16">
    <location>
        <position position="418"/>
    </location>
    <ligand>
        <name>ATP</name>
        <dbReference type="ChEBI" id="CHEBI:30616"/>
    </ligand>
</feature>
<dbReference type="FunCoup" id="I7MN18">
    <property type="interactions" value="105"/>
</dbReference>
<dbReference type="AlphaFoldDB" id="I7MN18"/>
<dbReference type="KEGG" id="tet:TTHERM_00497900"/>
<keyword evidence="6 17" id="KW-0479">Metal-binding</keyword>
<dbReference type="GO" id="GO:0005768">
    <property type="term" value="C:endosome"/>
    <property type="evidence" value="ECO:0007669"/>
    <property type="project" value="TreeGrafter"/>
</dbReference>
<evidence type="ECO:0000256" key="12">
    <source>
        <dbReference type="ARBA" id="ARBA00023055"/>
    </source>
</evidence>
<evidence type="ECO:0000259" key="20">
    <source>
        <dbReference type="Pfam" id="PF00122"/>
    </source>
</evidence>
<evidence type="ECO:0000256" key="11">
    <source>
        <dbReference type="ARBA" id="ARBA00022989"/>
    </source>
</evidence>
<feature type="transmembrane region" description="Helical" evidence="18">
    <location>
        <begin position="940"/>
        <end position="959"/>
    </location>
</feature>
<dbReference type="NCBIfam" id="TIGR01652">
    <property type="entry name" value="ATPase-Plipid"/>
    <property type="match status" value="1"/>
</dbReference>
<dbReference type="GO" id="GO:0005886">
    <property type="term" value="C:plasma membrane"/>
    <property type="evidence" value="ECO:0007669"/>
    <property type="project" value="TreeGrafter"/>
</dbReference>
<dbReference type="NCBIfam" id="TIGR01494">
    <property type="entry name" value="ATPase_P-type"/>
    <property type="match status" value="2"/>
</dbReference>
<evidence type="ECO:0000313" key="23">
    <source>
        <dbReference type="EMBL" id="EAS07736.2"/>
    </source>
</evidence>
<dbReference type="FunFam" id="3.40.50.1000:FF:000009">
    <property type="entry name" value="Phospholipid-transporting ATPase"/>
    <property type="match status" value="1"/>
</dbReference>
<feature type="compositionally biased region" description="Basic and acidic residues" evidence="19">
    <location>
        <begin position="11"/>
        <end position="21"/>
    </location>
</feature>
<evidence type="ECO:0000256" key="14">
    <source>
        <dbReference type="ARBA" id="ARBA00034036"/>
    </source>
</evidence>
<dbReference type="InterPro" id="IPR032631">
    <property type="entry name" value="P-type_ATPase_N"/>
</dbReference>
<dbReference type="InterPro" id="IPR006539">
    <property type="entry name" value="P-type_ATPase_IV"/>
</dbReference>
<keyword evidence="9 17" id="KW-0460">Magnesium</keyword>
<dbReference type="RefSeq" id="XP_001027978.2">
    <property type="nucleotide sequence ID" value="XM_001027978.2"/>
</dbReference>
<proteinExistence type="inferred from homology"/>
<evidence type="ECO:0000256" key="4">
    <source>
        <dbReference type="ARBA" id="ARBA00022448"/>
    </source>
</evidence>
<dbReference type="OrthoDB" id="377733at2759"/>
<feature type="binding site" evidence="17">
    <location>
        <position position="801"/>
    </location>
    <ligand>
        <name>Mg(2+)</name>
        <dbReference type="ChEBI" id="CHEBI:18420"/>
    </ligand>
</feature>
<feature type="compositionally biased region" description="Acidic residues" evidence="19">
    <location>
        <begin position="1"/>
        <end position="10"/>
    </location>
</feature>
<evidence type="ECO:0000256" key="9">
    <source>
        <dbReference type="ARBA" id="ARBA00022842"/>
    </source>
</evidence>
<dbReference type="GeneID" id="7835347"/>
<dbReference type="PANTHER" id="PTHR24092:SF5">
    <property type="entry name" value="PHOSPHOLIPID-TRANSPORTING ATPASE"/>
    <property type="match status" value="1"/>
</dbReference>
<protein>
    <recommendedName>
        <fullName evidence="18">Phospholipid-transporting ATPase</fullName>
        <ecNumber evidence="18">7.6.2.1</ecNumber>
    </recommendedName>
</protein>
<dbReference type="EC" id="7.6.2.1" evidence="18"/>
<dbReference type="Pfam" id="PF00122">
    <property type="entry name" value="E1-E2_ATPase"/>
    <property type="match status" value="1"/>
</dbReference>
<dbReference type="PANTHER" id="PTHR24092">
    <property type="entry name" value="PROBABLE PHOSPHOLIPID-TRANSPORTING ATPASE"/>
    <property type="match status" value="1"/>
</dbReference>
<keyword evidence="13 18" id="KW-0472">Membrane</keyword>
<keyword evidence="5 18" id="KW-0812">Transmembrane</keyword>
<evidence type="ECO:0000256" key="5">
    <source>
        <dbReference type="ARBA" id="ARBA00022692"/>
    </source>
</evidence>
<dbReference type="Pfam" id="PF16212">
    <property type="entry name" value="PhoLip_ATPase_C"/>
    <property type="match status" value="1"/>
</dbReference>
<dbReference type="InterPro" id="IPR044492">
    <property type="entry name" value="P_typ_ATPase_HD_dom"/>
</dbReference>
<evidence type="ECO:0000256" key="15">
    <source>
        <dbReference type="PIRSR" id="PIRSR606539-1"/>
    </source>
</evidence>
<feature type="binding site" evidence="16">
    <location>
        <position position="516"/>
    </location>
    <ligand>
        <name>ATP</name>
        <dbReference type="ChEBI" id="CHEBI:30616"/>
    </ligand>
</feature>
<evidence type="ECO:0000256" key="19">
    <source>
        <dbReference type="SAM" id="MobiDB-lite"/>
    </source>
</evidence>